<evidence type="ECO:0000256" key="9">
    <source>
        <dbReference type="ARBA" id="ARBA00023136"/>
    </source>
</evidence>
<evidence type="ECO:0000256" key="5">
    <source>
        <dbReference type="ARBA" id="ARBA00022519"/>
    </source>
</evidence>
<dbReference type="InterPro" id="IPR003538">
    <property type="entry name" value="TonB"/>
</dbReference>
<evidence type="ECO:0000256" key="4">
    <source>
        <dbReference type="ARBA" id="ARBA00022475"/>
    </source>
</evidence>
<dbReference type="Gene3D" id="3.30.1150.10">
    <property type="match status" value="1"/>
</dbReference>
<dbReference type="Pfam" id="PF03544">
    <property type="entry name" value="TonB_C"/>
    <property type="match status" value="1"/>
</dbReference>
<dbReference type="Proteomes" id="UP000438196">
    <property type="component" value="Unassembled WGS sequence"/>
</dbReference>
<sequence length="279" mass="29657">MGNVQTAASAQEALWRQAPGGELVDLGRPHRVPLGQLRLQRTPKRILSRREGILLGILVLALHGAVIYWVSQKETPVLPIVPPEIPPMTIEFSQPAPPVVEPPPPVPPPPPPPVVEPPPPVVDELAAKPAPPKPIPKPKPKPVPKPEPKPVPKPEPKPAPKAVEQPPAPPQPAPPAPAPAPAAPAPVTPASANAAYLKNPAPEYPSLAQRRGWEGTVLLRVHVLASGKPGEIQIQKSSGRQQLDDAALTAVKRWSFVPAKQGDVAQDGWVSVPIDFKIH</sequence>
<keyword evidence="6 10" id="KW-0812">Transmembrane</keyword>
<keyword evidence="8 10" id="KW-1133">Transmembrane helix</keyword>
<keyword evidence="14" id="KW-1185">Reference proteome</keyword>
<dbReference type="PRINTS" id="PR01374">
    <property type="entry name" value="TONBPROTEIN"/>
</dbReference>
<dbReference type="SUPFAM" id="SSF74653">
    <property type="entry name" value="TolA/TonB C-terminal domain"/>
    <property type="match status" value="1"/>
</dbReference>
<comment type="subcellular location">
    <subcellularLocation>
        <location evidence="1 10">Cell inner membrane</location>
        <topology evidence="1 10">Single-pass membrane protein</topology>
        <orientation evidence="1 10">Periplasmic side</orientation>
    </subcellularLocation>
</comment>
<dbReference type="NCBIfam" id="TIGR01352">
    <property type="entry name" value="tonB_Cterm"/>
    <property type="match status" value="1"/>
</dbReference>
<dbReference type="RefSeq" id="WP_155585455.1">
    <property type="nucleotide sequence ID" value="NZ_JBHSTH010000037.1"/>
</dbReference>
<feature type="region of interest" description="Disordered" evidence="11">
    <location>
        <begin position="92"/>
        <end position="188"/>
    </location>
</feature>
<keyword evidence="3 10" id="KW-0813">Transport</keyword>
<dbReference type="PANTHER" id="PTHR33446:SF2">
    <property type="entry name" value="PROTEIN TONB"/>
    <property type="match status" value="1"/>
</dbReference>
<dbReference type="OrthoDB" id="9792439at2"/>
<dbReference type="FunFam" id="3.30.1150.10:FF:000005">
    <property type="entry name" value="Protein TonB"/>
    <property type="match status" value="1"/>
</dbReference>
<keyword evidence="7 10" id="KW-0653">Protein transport</keyword>
<evidence type="ECO:0000313" key="14">
    <source>
        <dbReference type="Proteomes" id="UP000438196"/>
    </source>
</evidence>
<evidence type="ECO:0000256" key="8">
    <source>
        <dbReference type="ARBA" id="ARBA00022989"/>
    </source>
</evidence>
<evidence type="ECO:0000256" key="3">
    <source>
        <dbReference type="ARBA" id="ARBA00022448"/>
    </source>
</evidence>
<keyword evidence="5 10" id="KW-0997">Cell inner membrane</keyword>
<dbReference type="GO" id="GO:0015031">
    <property type="term" value="P:protein transport"/>
    <property type="evidence" value="ECO:0007669"/>
    <property type="project" value="UniProtKB-UniRule"/>
</dbReference>
<organism evidence="13 14">
    <name type="scientific">Pseudomonas spelaei</name>
    <dbReference type="NCBI Taxonomy" id="1055469"/>
    <lineage>
        <taxon>Bacteria</taxon>
        <taxon>Pseudomonadati</taxon>
        <taxon>Pseudomonadota</taxon>
        <taxon>Gammaproteobacteria</taxon>
        <taxon>Pseudomonadales</taxon>
        <taxon>Pseudomonadaceae</taxon>
        <taxon>Pseudomonas</taxon>
    </lineage>
</organism>
<dbReference type="InterPro" id="IPR006260">
    <property type="entry name" value="TonB/TolA_C"/>
</dbReference>
<reference evidence="13 14" key="1">
    <citation type="submission" date="2019-11" db="EMBL/GenBank/DDBJ databases">
        <title>Pseudomonas karstica sp. nov. and Pseudomonas spelaei sp. nov. from karst caves.</title>
        <authorList>
            <person name="Zeman M."/>
        </authorList>
    </citation>
    <scope>NUCLEOTIDE SEQUENCE [LARGE SCALE GENOMIC DNA]</scope>
    <source>
        <strain evidence="13 14">CCM 7893</strain>
    </source>
</reference>
<evidence type="ECO:0000256" key="1">
    <source>
        <dbReference type="ARBA" id="ARBA00004383"/>
    </source>
</evidence>
<evidence type="ECO:0000256" key="10">
    <source>
        <dbReference type="RuleBase" id="RU362123"/>
    </source>
</evidence>
<dbReference type="InterPro" id="IPR037682">
    <property type="entry name" value="TonB_C"/>
</dbReference>
<comment type="similarity">
    <text evidence="2 10">Belongs to the TonB family.</text>
</comment>
<comment type="caution">
    <text evidence="13">The sequence shown here is derived from an EMBL/GenBank/DDBJ whole genome shotgun (WGS) entry which is preliminary data.</text>
</comment>
<evidence type="ECO:0000256" key="6">
    <source>
        <dbReference type="ARBA" id="ARBA00022692"/>
    </source>
</evidence>
<dbReference type="GO" id="GO:0015891">
    <property type="term" value="P:siderophore transport"/>
    <property type="evidence" value="ECO:0007669"/>
    <property type="project" value="InterPro"/>
</dbReference>
<evidence type="ECO:0000313" key="13">
    <source>
        <dbReference type="EMBL" id="MUF07305.1"/>
    </source>
</evidence>
<feature type="compositionally biased region" description="Pro residues" evidence="11">
    <location>
        <begin position="166"/>
        <end position="187"/>
    </location>
</feature>
<dbReference type="AlphaFoldDB" id="A0A6I3WAM7"/>
<dbReference type="PANTHER" id="PTHR33446">
    <property type="entry name" value="PROTEIN TONB-RELATED"/>
    <property type="match status" value="1"/>
</dbReference>
<gene>
    <name evidence="13" type="ORF">GNF76_23415</name>
</gene>
<feature type="compositionally biased region" description="Pro residues" evidence="11">
    <location>
        <begin position="95"/>
        <end position="121"/>
    </location>
</feature>
<feature type="transmembrane region" description="Helical" evidence="10">
    <location>
        <begin position="52"/>
        <end position="70"/>
    </location>
</feature>
<dbReference type="PROSITE" id="PS52015">
    <property type="entry name" value="TONB_CTD"/>
    <property type="match status" value="1"/>
</dbReference>
<proteinExistence type="inferred from homology"/>
<protein>
    <recommendedName>
        <fullName evidence="10">Protein TonB</fullName>
    </recommendedName>
</protein>
<accession>A0A6I3WAM7</accession>
<keyword evidence="9 10" id="KW-0472">Membrane</keyword>
<evidence type="ECO:0000256" key="11">
    <source>
        <dbReference type="SAM" id="MobiDB-lite"/>
    </source>
</evidence>
<dbReference type="GO" id="GO:0031992">
    <property type="term" value="F:energy transducer activity"/>
    <property type="evidence" value="ECO:0007669"/>
    <property type="project" value="InterPro"/>
</dbReference>
<dbReference type="GO" id="GO:0098797">
    <property type="term" value="C:plasma membrane protein complex"/>
    <property type="evidence" value="ECO:0007669"/>
    <property type="project" value="TreeGrafter"/>
</dbReference>
<name>A0A6I3WAM7_9PSED</name>
<keyword evidence="4 10" id="KW-1003">Cell membrane</keyword>
<feature type="domain" description="TonB C-terminal" evidence="12">
    <location>
        <begin position="189"/>
        <end position="279"/>
    </location>
</feature>
<dbReference type="GO" id="GO:0030288">
    <property type="term" value="C:outer membrane-bounded periplasmic space"/>
    <property type="evidence" value="ECO:0007669"/>
    <property type="project" value="InterPro"/>
</dbReference>
<evidence type="ECO:0000259" key="12">
    <source>
        <dbReference type="PROSITE" id="PS52015"/>
    </source>
</evidence>
<dbReference type="EMBL" id="WNNK01000023">
    <property type="protein sequence ID" value="MUF07305.1"/>
    <property type="molecule type" value="Genomic_DNA"/>
</dbReference>
<evidence type="ECO:0000256" key="2">
    <source>
        <dbReference type="ARBA" id="ARBA00006555"/>
    </source>
</evidence>
<comment type="function">
    <text evidence="10">Interacts with outer membrane receptor proteins that carry out high-affinity binding and energy dependent uptake into the periplasmic space of specific substrates. It could act to transduce energy from the cytoplasmic membrane to specific energy-requiring processes in the outer membrane, resulting in the release into the periplasm of ligands bound by these outer membrane proteins.</text>
</comment>
<dbReference type="InterPro" id="IPR051045">
    <property type="entry name" value="TonB-dependent_transducer"/>
</dbReference>
<feature type="compositionally biased region" description="Basic and acidic residues" evidence="11">
    <location>
        <begin position="144"/>
        <end position="158"/>
    </location>
</feature>
<evidence type="ECO:0000256" key="7">
    <source>
        <dbReference type="ARBA" id="ARBA00022927"/>
    </source>
</evidence>
<dbReference type="GO" id="GO:0055085">
    <property type="term" value="P:transmembrane transport"/>
    <property type="evidence" value="ECO:0007669"/>
    <property type="project" value="InterPro"/>
</dbReference>
<keyword evidence="10" id="KW-0735">Signal-anchor</keyword>